<accession>A0AAV5NR20</accession>
<keyword evidence="6" id="KW-1185">Reference proteome</keyword>
<dbReference type="Gene3D" id="3.20.20.80">
    <property type="entry name" value="Glycosidases"/>
    <property type="match status" value="1"/>
</dbReference>
<dbReference type="InterPro" id="IPR025705">
    <property type="entry name" value="Beta_hexosaminidase_sua/sub"/>
</dbReference>
<evidence type="ECO:0000256" key="2">
    <source>
        <dbReference type="ARBA" id="ARBA00022801"/>
    </source>
</evidence>
<protein>
    <recommendedName>
        <fullName evidence="4">Glycoside hydrolase family 20 catalytic domain-containing protein</fullName>
    </recommendedName>
</protein>
<dbReference type="InterPro" id="IPR038901">
    <property type="entry name" value="HEXDC-like"/>
</dbReference>
<keyword evidence="2" id="KW-0378">Hydrolase</keyword>
<dbReference type="RefSeq" id="WP_126607313.1">
    <property type="nucleotide sequence ID" value="NZ_AP025144.1"/>
</dbReference>
<comment type="similarity">
    <text evidence="1">Belongs to the glycosyl hydrolase 20 family.</text>
</comment>
<feature type="active site" description="Proton donor" evidence="3">
    <location>
        <position position="260"/>
    </location>
</feature>
<gene>
    <name evidence="5" type="ORF">GCM10007932_18120</name>
</gene>
<evidence type="ECO:0000313" key="5">
    <source>
        <dbReference type="EMBL" id="GLQ72452.1"/>
    </source>
</evidence>
<dbReference type="InterPro" id="IPR017853">
    <property type="entry name" value="GH"/>
</dbReference>
<comment type="caution">
    <text evidence="5">The sequence shown here is derived from an EMBL/GenBank/DDBJ whole genome shotgun (WGS) entry which is preliminary data.</text>
</comment>
<reference evidence="6" key="1">
    <citation type="journal article" date="2019" name="Int. J. Syst. Evol. Microbiol.">
        <title>The Global Catalogue of Microorganisms (GCM) 10K type strain sequencing project: providing services to taxonomists for standard genome sequencing and annotation.</title>
        <authorList>
            <consortium name="The Broad Institute Genomics Platform"/>
            <consortium name="The Broad Institute Genome Sequencing Center for Infectious Disease"/>
            <person name="Wu L."/>
            <person name="Ma J."/>
        </authorList>
    </citation>
    <scope>NUCLEOTIDE SEQUENCE [LARGE SCALE GENOMIC DNA]</scope>
    <source>
        <strain evidence="6">NBRC 15640</strain>
    </source>
</reference>
<evidence type="ECO:0000256" key="3">
    <source>
        <dbReference type="PIRSR" id="PIRSR625705-1"/>
    </source>
</evidence>
<dbReference type="EMBL" id="BSNX01000015">
    <property type="protein sequence ID" value="GLQ72452.1"/>
    <property type="molecule type" value="Genomic_DNA"/>
</dbReference>
<dbReference type="GO" id="GO:0005975">
    <property type="term" value="P:carbohydrate metabolic process"/>
    <property type="evidence" value="ECO:0007669"/>
    <property type="project" value="InterPro"/>
</dbReference>
<organism evidence="5 6">
    <name type="scientific">Vibrio penaeicida</name>
    <dbReference type="NCBI Taxonomy" id="104609"/>
    <lineage>
        <taxon>Bacteria</taxon>
        <taxon>Pseudomonadati</taxon>
        <taxon>Pseudomonadota</taxon>
        <taxon>Gammaproteobacteria</taxon>
        <taxon>Vibrionales</taxon>
        <taxon>Vibrionaceae</taxon>
        <taxon>Vibrio</taxon>
    </lineage>
</organism>
<evidence type="ECO:0000313" key="6">
    <source>
        <dbReference type="Proteomes" id="UP001156690"/>
    </source>
</evidence>
<dbReference type="PANTHER" id="PTHR21040">
    <property type="entry name" value="BCDNA.GH04120"/>
    <property type="match status" value="1"/>
</dbReference>
<sequence length="590" mass="68099">MAEFCPTLFPEPKSIQFLNGDPLFIPGLTRGMIPRVQGERISSPQVEYQYHSEFTEQSFGIEIRKDVLLIKHCDELGILYAHHIMAQLVCQCSSSLPQLVLFDKPDFSQRGVILDVSRDKIPTMDTLFELIDYWSSLRINQLQFYTEHAFSYQLHHKVWQDYDPLTPEQIRALDYYCKTKGIELIPNQATFGHMEKWLCHPEYTHLAEQTSGFYDQRGDFRPESFGLNPENPDVPKFIAELFDELLPNFSSKTLNINFDETMDLGVDGSKQACETLGEGQVYLNYLTKVLTIASERGMYCQIFSDMLFRYPEILPHLPKELELLNWGYEENHPYDEEHAKLAEFGYPFQVVVSTNTFASVAGRWQAAKIHMRRAAISAKKFGGHGYQISEWGDMGHAQQFSTSLPAYAFGAAVAWGEKQNIDVDIRYVLTTFWGKEYSDLTDTLLQLQDAYSDSGVSTPNCAFYGPFVFDQKSRRHIRRAELKDEQKIRQSIAQLESTEKQVKSANESVLKREILWTIKTMKLASHIAIGYIQNQCREVEDFPASLKRQLVLQVAEIESEYAILWQEKYRLGGCKQSMSRLQYLRQLLSR</sequence>
<dbReference type="Proteomes" id="UP001156690">
    <property type="component" value="Unassembled WGS sequence"/>
</dbReference>
<dbReference type="GO" id="GO:0004563">
    <property type="term" value="F:beta-N-acetylhexosaminidase activity"/>
    <property type="evidence" value="ECO:0007669"/>
    <property type="project" value="InterPro"/>
</dbReference>
<evidence type="ECO:0000259" key="4">
    <source>
        <dbReference type="Pfam" id="PF00728"/>
    </source>
</evidence>
<dbReference type="InterPro" id="IPR015883">
    <property type="entry name" value="Glyco_hydro_20_cat"/>
</dbReference>
<proteinExistence type="inferred from homology"/>
<evidence type="ECO:0000256" key="1">
    <source>
        <dbReference type="ARBA" id="ARBA00006285"/>
    </source>
</evidence>
<dbReference type="SUPFAM" id="SSF51445">
    <property type="entry name" value="(Trans)glycosidases"/>
    <property type="match status" value="1"/>
</dbReference>
<feature type="domain" description="Glycoside hydrolase family 20 catalytic" evidence="4">
    <location>
        <begin position="107"/>
        <end position="357"/>
    </location>
</feature>
<dbReference type="PRINTS" id="PR00738">
    <property type="entry name" value="GLHYDRLASE20"/>
</dbReference>
<name>A0AAV5NR20_9VIBR</name>
<dbReference type="PANTHER" id="PTHR21040:SF8">
    <property type="entry name" value="BCDNA.GH04120"/>
    <property type="match status" value="1"/>
</dbReference>
<dbReference type="AlphaFoldDB" id="A0AAV5NR20"/>
<dbReference type="Pfam" id="PF00728">
    <property type="entry name" value="Glyco_hydro_20"/>
    <property type="match status" value="1"/>
</dbReference>